<dbReference type="InterPro" id="IPR027491">
    <property type="entry name" value="Ribosomal_bL31_A"/>
</dbReference>
<dbReference type="InterPro" id="IPR042105">
    <property type="entry name" value="Ribosomal_bL31_sf"/>
</dbReference>
<dbReference type="PROSITE" id="PS01143">
    <property type="entry name" value="RIBOSOMAL_L31"/>
    <property type="match status" value="1"/>
</dbReference>
<dbReference type="AlphaFoldDB" id="A0A0G0ZTW7"/>
<proteinExistence type="inferred from homology"/>
<gene>
    <name evidence="7" type="primary">rpmE</name>
    <name evidence="9" type="ORF">UU85_C0003G0014</name>
</gene>
<dbReference type="GO" id="GO:0003735">
    <property type="term" value="F:structural constituent of ribosome"/>
    <property type="evidence" value="ECO:0007669"/>
    <property type="project" value="InterPro"/>
</dbReference>
<dbReference type="GO" id="GO:0019843">
    <property type="term" value="F:rRNA binding"/>
    <property type="evidence" value="ECO:0007669"/>
    <property type="project" value="UniProtKB-KW"/>
</dbReference>
<feature type="binding site" evidence="7">
    <location>
        <position position="17"/>
    </location>
    <ligand>
        <name>Zn(2+)</name>
        <dbReference type="ChEBI" id="CHEBI:29105"/>
    </ligand>
</feature>
<protein>
    <recommendedName>
        <fullName evidence="6 7">Large ribosomal subunit protein bL31</fullName>
    </recommendedName>
</protein>
<comment type="function">
    <text evidence="7">Binds the 23S rRNA.</text>
</comment>
<keyword evidence="5 7" id="KW-0687">Ribonucleoprotein</keyword>
<keyword evidence="4 7" id="KW-0689">Ribosomal protein</keyword>
<organism evidence="9 10">
    <name type="scientific">Candidatus Wolfebacteria bacterium GW2011_GWA2_42_10</name>
    <dbReference type="NCBI Taxonomy" id="1619004"/>
    <lineage>
        <taxon>Bacteria</taxon>
        <taxon>Candidatus Wolfeibacteriota</taxon>
    </lineage>
</organism>
<dbReference type="Proteomes" id="UP000034256">
    <property type="component" value="Unassembled WGS sequence"/>
</dbReference>
<keyword evidence="7" id="KW-0479">Metal-binding</keyword>
<dbReference type="GO" id="GO:0046872">
    <property type="term" value="F:metal ion binding"/>
    <property type="evidence" value="ECO:0007669"/>
    <property type="project" value="UniProtKB-KW"/>
</dbReference>
<keyword evidence="7" id="KW-0862">Zinc</keyword>
<name>A0A0G0ZTW7_9BACT</name>
<evidence type="ECO:0000313" key="10">
    <source>
        <dbReference type="Proteomes" id="UP000034256"/>
    </source>
</evidence>
<feature type="region of interest" description="Disordered" evidence="8">
    <location>
        <begin position="59"/>
        <end position="82"/>
    </location>
</feature>
<evidence type="ECO:0000256" key="7">
    <source>
        <dbReference type="HAMAP-Rule" id="MF_00501"/>
    </source>
</evidence>
<evidence type="ECO:0000256" key="8">
    <source>
        <dbReference type="SAM" id="MobiDB-lite"/>
    </source>
</evidence>
<feature type="binding site" evidence="7">
    <location>
        <position position="19"/>
    </location>
    <ligand>
        <name>Zn(2+)</name>
        <dbReference type="ChEBI" id="CHEBI:29105"/>
    </ligand>
</feature>
<dbReference type="GO" id="GO:1990904">
    <property type="term" value="C:ribonucleoprotein complex"/>
    <property type="evidence" value="ECO:0007669"/>
    <property type="project" value="UniProtKB-KW"/>
</dbReference>
<dbReference type="HAMAP" id="MF_00501">
    <property type="entry name" value="Ribosomal_bL31_1"/>
    <property type="match status" value="1"/>
</dbReference>
<evidence type="ECO:0000256" key="1">
    <source>
        <dbReference type="ARBA" id="ARBA00009296"/>
    </source>
</evidence>
<comment type="cofactor">
    <cofactor evidence="7">
        <name>Zn(2+)</name>
        <dbReference type="ChEBI" id="CHEBI:29105"/>
    </cofactor>
    <text evidence="7">Binds 1 zinc ion per subunit.</text>
</comment>
<dbReference type="NCBIfam" id="TIGR00105">
    <property type="entry name" value="L31"/>
    <property type="match status" value="1"/>
</dbReference>
<dbReference type="PRINTS" id="PR01249">
    <property type="entry name" value="RIBOSOMALL31"/>
</dbReference>
<reference evidence="9 10" key="1">
    <citation type="journal article" date="2015" name="Nature">
        <title>rRNA introns, odd ribosomes, and small enigmatic genomes across a large radiation of phyla.</title>
        <authorList>
            <person name="Brown C.T."/>
            <person name="Hug L.A."/>
            <person name="Thomas B.C."/>
            <person name="Sharon I."/>
            <person name="Castelle C.J."/>
            <person name="Singh A."/>
            <person name="Wilkins M.J."/>
            <person name="Williams K.H."/>
            <person name="Banfield J.F."/>
        </authorList>
    </citation>
    <scope>NUCLEOTIDE SEQUENCE [LARGE SCALE GENOMIC DNA]</scope>
</reference>
<evidence type="ECO:0000313" key="9">
    <source>
        <dbReference type="EMBL" id="KKS25441.1"/>
    </source>
</evidence>
<keyword evidence="2 7" id="KW-0699">rRNA-binding</keyword>
<dbReference type="Gene3D" id="4.10.830.30">
    <property type="entry name" value="Ribosomal protein L31"/>
    <property type="match status" value="1"/>
</dbReference>
<comment type="subunit">
    <text evidence="7">Part of the 50S ribosomal subunit.</text>
</comment>
<dbReference type="InterPro" id="IPR002150">
    <property type="entry name" value="Ribosomal_bL31"/>
</dbReference>
<dbReference type="PANTHER" id="PTHR33280">
    <property type="entry name" value="50S RIBOSOMAL PROTEIN L31, CHLOROPLASTIC"/>
    <property type="match status" value="1"/>
</dbReference>
<dbReference type="PANTHER" id="PTHR33280:SF1">
    <property type="entry name" value="LARGE RIBOSOMAL SUBUNIT PROTEIN BL31C"/>
    <property type="match status" value="1"/>
</dbReference>
<evidence type="ECO:0000256" key="2">
    <source>
        <dbReference type="ARBA" id="ARBA00022730"/>
    </source>
</evidence>
<dbReference type="InterPro" id="IPR034704">
    <property type="entry name" value="Ribosomal_bL28/bL31-like_sf"/>
</dbReference>
<accession>A0A0G0ZTW7</accession>
<sequence>MKKNIHPEYFSSAKAKCACGAVFTIGSTKPEIHTEICGRCHPFYTGKKKLVDAMGRAERFKSRVSKKKESPKKKVRVRKLKS</sequence>
<feature type="binding site" evidence="7">
    <location>
        <position position="37"/>
    </location>
    <ligand>
        <name>Zn(2+)</name>
        <dbReference type="ChEBI" id="CHEBI:29105"/>
    </ligand>
</feature>
<evidence type="ECO:0000256" key="6">
    <source>
        <dbReference type="ARBA" id="ARBA00035687"/>
    </source>
</evidence>
<dbReference type="SUPFAM" id="SSF143800">
    <property type="entry name" value="L28p-like"/>
    <property type="match status" value="1"/>
</dbReference>
<comment type="similarity">
    <text evidence="1 7">Belongs to the bacterial ribosomal protein bL31 family. Type A subfamily.</text>
</comment>
<dbReference type="Pfam" id="PF01197">
    <property type="entry name" value="Ribosomal_L31"/>
    <property type="match status" value="1"/>
</dbReference>
<dbReference type="GO" id="GO:0006412">
    <property type="term" value="P:translation"/>
    <property type="evidence" value="ECO:0007669"/>
    <property type="project" value="UniProtKB-UniRule"/>
</dbReference>
<feature type="compositionally biased region" description="Basic residues" evidence="8">
    <location>
        <begin position="62"/>
        <end position="82"/>
    </location>
</feature>
<evidence type="ECO:0000256" key="3">
    <source>
        <dbReference type="ARBA" id="ARBA00022884"/>
    </source>
</evidence>
<dbReference type="NCBIfam" id="NF000612">
    <property type="entry name" value="PRK00019.1"/>
    <property type="match status" value="1"/>
</dbReference>
<feature type="binding site" evidence="7">
    <location>
        <position position="40"/>
    </location>
    <ligand>
        <name>Zn(2+)</name>
        <dbReference type="ChEBI" id="CHEBI:29105"/>
    </ligand>
</feature>
<evidence type="ECO:0000256" key="4">
    <source>
        <dbReference type="ARBA" id="ARBA00022980"/>
    </source>
</evidence>
<comment type="caution">
    <text evidence="9">The sequence shown here is derived from an EMBL/GenBank/DDBJ whole genome shotgun (WGS) entry which is preliminary data.</text>
</comment>
<evidence type="ECO:0000256" key="5">
    <source>
        <dbReference type="ARBA" id="ARBA00023274"/>
    </source>
</evidence>
<dbReference type="GO" id="GO:0005840">
    <property type="term" value="C:ribosome"/>
    <property type="evidence" value="ECO:0007669"/>
    <property type="project" value="UniProtKB-KW"/>
</dbReference>
<dbReference type="EMBL" id="LCCF01000003">
    <property type="protein sequence ID" value="KKS25441.1"/>
    <property type="molecule type" value="Genomic_DNA"/>
</dbReference>
<keyword evidence="3 7" id="KW-0694">RNA-binding</keyword>